<keyword evidence="5" id="KW-1185">Reference proteome</keyword>
<dbReference type="Pfam" id="PF00400">
    <property type="entry name" value="WD40"/>
    <property type="match status" value="4"/>
</dbReference>
<dbReference type="Gene3D" id="2.130.10.10">
    <property type="entry name" value="YVTN repeat-like/Quinoprotein amine dehydrogenase"/>
    <property type="match status" value="2"/>
</dbReference>
<dbReference type="InterPro" id="IPR001680">
    <property type="entry name" value="WD40_rpt"/>
</dbReference>
<dbReference type="InterPro" id="IPR036322">
    <property type="entry name" value="WD40_repeat_dom_sf"/>
</dbReference>
<keyword evidence="1 3" id="KW-0853">WD repeat</keyword>
<feature type="repeat" description="WD" evidence="3">
    <location>
        <begin position="134"/>
        <end position="165"/>
    </location>
</feature>
<dbReference type="InterPro" id="IPR015943">
    <property type="entry name" value="WD40/YVTN_repeat-like_dom_sf"/>
</dbReference>
<dbReference type="InterPro" id="IPR020472">
    <property type="entry name" value="WD40_PAC1"/>
</dbReference>
<evidence type="ECO:0000313" key="5">
    <source>
        <dbReference type="Proteomes" id="UP000737171"/>
    </source>
</evidence>
<evidence type="ECO:0000256" key="1">
    <source>
        <dbReference type="ARBA" id="ARBA00022574"/>
    </source>
</evidence>
<dbReference type="Proteomes" id="UP000737171">
    <property type="component" value="Unassembled WGS sequence"/>
</dbReference>
<sequence length="586" mass="62246">MNSIQSTAAGSLAHFGPIAGIACSAEHIATAGYDNRVILWERATQRALAMGLHDHLVNSVAFSPDGKRLVSASSDHTARIWAVPSMQLMTVLSGHADDVDTAVFSPDGKRIATSSHDHTVRTWDAITGQPLALMLGHQGDVLALAWDDNGKSLVSSSDDGTVRRWCPDSAVEIERVQLGGAQSDALAVLADGHMVCGDDTGTLYLVGPRGVLQRQAAHMAGIKHLKADAARQRVLCLSYDGSFSVWQLDGGGTRLDEVARIPIPAIVWPRSCALADEHSAVFGSFGSTYASVDLRDGRWELSRIRRDRSLNAVCAAMDSTWDIGDAGILRRDGVAVADLGTLCNFLVAGGPTLYAGGQSGVLFDAAAGKPLHRHASPLNCAASYLHQGERRLVVGTYTGELLFFVLGDGTLTLLAGIRTHENAIKGLAVAHGRVFSCCADGAVALNDAADFQLLQRVPGGHTAIANGCVATADGYASVGRDFKLRLWRRDLQQRCLNTPHRHSIRCIAASASGRYLATAGYRGMVAIYDRVDDSWLPTLRPSTFGISCIVADPAGEGFIASSYDGTTHRIPAPRTPVMPRPAESVA</sequence>
<dbReference type="SUPFAM" id="SSF50998">
    <property type="entry name" value="Quinoprotein alcohol dehydrogenase-like"/>
    <property type="match status" value="1"/>
</dbReference>
<dbReference type="PANTHER" id="PTHR19848:SF8">
    <property type="entry name" value="F-BOX AND WD REPEAT DOMAIN CONTAINING 7"/>
    <property type="match status" value="1"/>
</dbReference>
<feature type="repeat" description="WD" evidence="3">
    <location>
        <begin position="50"/>
        <end position="91"/>
    </location>
</feature>
<dbReference type="PANTHER" id="PTHR19848">
    <property type="entry name" value="WD40 REPEAT PROTEIN"/>
    <property type="match status" value="1"/>
</dbReference>
<evidence type="ECO:0000256" key="3">
    <source>
        <dbReference type="PROSITE-ProRule" id="PRU00221"/>
    </source>
</evidence>
<keyword evidence="2" id="KW-0677">Repeat</keyword>
<accession>A0ABX2EE93</accession>
<evidence type="ECO:0000313" key="4">
    <source>
        <dbReference type="EMBL" id="NRF66935.1"/>
    </source>
</evidence>
<evidence type="ECO:0000256" key="2">
    <source>
        <dbReference type="ARBA" id="ARBA00022737"/>
    </source>
</evidence>
<protein>
    <submittedName>
        <fullName evidence="4">WD40 repeat domain-containing protein</fullName>
    </submittedName>
</protein>
<dbReference type="RefSeq" id="WP_173122029.1">
    <property type="nucleotide sequence ID" value="NZ_JABRWJ010000002.1"/>
</dbReference>
<organism evidence="4 5">
    <name type="scientific">Pseudaquabacterium terrae</name>
    <dbReference type="NCBI Taxonomy" id="2732868"/>
    <lineage>
        <taxon>Bacteria</taxon>
        <taxon>Pseudomonadati</taxon>
        <taxon>Pseudomonadota</taxon>
        <taxon>Betaproteobacteria</taxon>
        <taxon>Burkholderiales</taxon>
        <taxon>Sphaerotilaceae</taxon>
        <taxon>Pseudaquabacterium</taxon>
    </lineage>
</organism>
<dbReference type="SMART" id="SM00320">
    <property type="entry name" value="WD40"/>
    <property type="match status" value="9"/>
</dbReference>
<dbReference type="PRINTS" id="PR00320">
    <property type="entry name" value="GPROTEINBRPT"/>
</dbReference>
<dbReference type="SUPFAM" id="SSF50978">
    <property type="entry name" value="WD40 repeat-like"/>
    <property type="match status" value="1"/>
</dbReference>
<dbReference type="PROSITE" id="PS50082">
    <property type="entry name" value="WD_REPEATS_2"/>
    <property type="match status" value="3"/>
</dbReference>
<dbReference type="InterPro" id="IPR011047">
    <property type="entry name" value="Quinoprotein_ADH-like_sf"/>
</dbReference>
<dbReference type="EMBL" id="JABRWJ010000002">
    <property type="protein sequence ID" value="NRF66935.1"/>
    <property type="molecule type" value="Genomic_DNA"/>
</dbReference>
<proteinExistence type="predicted"/>
<gene>
    <name evidence="4" type="ORF">HLB44_08065</name>
</gene>
<reference evidence="4 5" key="1">
    <citation type="submission" date="2020-05" db="EMBL/GenBank/DDBJ databases">
        <title>Aquincola sp. isolate from soil.</title>
        <authorList>
            <person name="Han J."/>
            <person name="Kim D.-U."/>
        </authorList>
    </citation>
    <scope>NUCLEOTIDE SEQUENCE [LARGE SCALE GENOMIC DNA]</scope>
    <source>
        <strain evidence="4 5">S2</strain>
    </source>
</reference>
<name>A0ABX2EE93_9BURK</name>
<dbReference type="PROSITE" id="PS50294">
    <property type="entry name" value="WD_REPEATS_REGION"/>
    <property type="match status" value="3"/>
</dbReference>
<dbReference type="CDD" id="cd00200">
    <property type="entry name" value="WD40"/>
    <property type="match status" value="1"/>
</dbReference>
<feature type="repeat" description="WD" evidence="3">
    <location>
        <begin position="92"/>
        <end position="133"/>
    </location>
</feature>
<comment type="caution">
    <text evidence="4">The sequence shown here is derived from an EMBL/GenBank/DDBJ whole genome shotgun (WGS) entry which is preliminary data.</text>
</comment>